<sequence length="532" mass="55295">MATSNRRCPVQNAIVAALGAAATPYCSSFLSITTQTYTDVVEAYVTSTWTDTSSLAASTVTTDPFTSTAVETTVETTCTYPPRALMPRGAAKTIVVTATTTICPCTEASSKAPCTESVHYASSGYSDSSFAYATAETSSSKSSSPKTSYSESVQQGASGYSFSYIPSHATAIASIPSSNTAPYYSVAYNSSVHPSGSYSYGSSLYSYGTSVYSSGVSSYTPEPSIYSSESSTTSEISTLSPTPTPTGSELLTTIDAAGLTSACSCLHLDEPTETVLSTTTLTSTETTVEYAVPTITATPTVVETFTVTSTSTTECCTLQSYYTDSPNPPTDAICGIQYVNIAHADSFGGSFTVSGFEECRNIIMDDGFASFYFGMQGAGQSFWCGFFTESLSDVGPYDEGGWKIFFDASCFISVDPCIESPASTSSLTPTPSAAASSSTSDLSSTPPTPTPSAAASSSISELTSVSSTIPAASVCTATPYNTANPTPPDGAYCERVFAVPESTEYVVETLSTSSIDSCRDTALANVEFLIYG</sequence>
<reference evidence="2" key="1">
    <citation type="journal article" date="2020" name="Stud. Mycol.">
        <title>101 Dothideomycetes genomes: a test case for predicting lifestyles and emergence of pathogens.</title>
        <authorList>
            <person name="Haridas S."/>
            <person name="Albert R."/>
            <person name="Binder M."/>
            <person name="Bloem J."/>
            <person name="Labutti K."/>
            <person name="Salamov A."/>
            <person name="Andreopoulos B."/>
            <person name="Baker S."/>
            <person name="Barry K."/>
            <person name="Bills G."/>
            <person name="Bluhm B."/>
            <person name="Cannon C."/>
            <person name="Castanera R."/>
            <person name="Culley D."/>
            <person name="Daum C."/>
            <person name="Ezra D."/>
            <person name="Gonzalez J."/>
            <person name="Henrissat B."/>
            <person name="Kuo A."/>
            <person name="Liang C."/>
            <person name="Lipzen A."/>
            <person name="Lutzoni F."/>
            <person name="Magnuson J."/>
            <person name="Mondo S."/>
            <person name="Nolan M."/>
            <person name="Ohm R."/>
            <person name="Pangilinan J."/>
            <person name="Park H.-J."/>
            <person name="Ramirez L."/>
            <person name="Alfaro M."/>
            <person name="Sun H."/>
            <person name="Tritt A."/>
            <person name="Yoshinaga Y."/>
            <person name="Zwiers L.-H."/>
            <person name="Turgeon B."/>
            <person name="Goodwin S."/>
            <person name="Spatafora J."/>
            <person name="Crous P."/>
            <person name="Grigoriev I."/>
        </authorList>
    </citation>
    <scope>NUCLEOTIDE SEQUENCE</scope>
    <source>
        <strain evidence="2">CBS 269.34</strain>
    </source>
</reference>
<feature type="region of interest" description="Disordered" evidence="1">
    <location>
        <begin position="423"/>
        <end position="457"/>
    </location>
</feature>
<evidence type="ECO:0000256" key="1">
    <source>
        <dbReference type="SAM" id="MobiDB-lite"/>
    </source>
</evidence>
<gene>
    <name evidence="2" type="ORF">BU16DRAFT_612952</name>
</gene>
<dbReference type="AlphaFoldDB" id="A0A6A6R823"/>
<protein>
    <submittedName>
        <fullName evidence="2">Uncharacterized protein</fullName>
    </submittedName>
</protein>
<evidence type="ECO:0000313" key="3">
    <source>
        <dbReference type="Proteomes" id="UP000799750"/>
    </source>
</evidence>
<evidence type="ECO:0000313" key="2">
    <source>
        <dbReference type="EMBL" id="KAF2500945.1"/>
    </source>
</evidence>
<organism evidence="2 3">
    <name type="scientific">Lophium mytilinum</name>
    <dbReference type="NCBI Taxonomy" id="390894"/>
    <lineage>
        <taxon>Eukaryota</taxon>
        <taxon>Fungi</taxon>
        <taxon>Dikarya</taxon>
        <taxon>Ascomycota</taxon>
        <taxon>Pezizomycotina</taxon>
        <taxon>Dothideomycetes</taxon>
        <taxon>Pleosporomycetidae</taxon>
        <taxon>Mytilinidiales</taxon>
        <taxon>Mytilinidiaceae</taxon>
        <taxon>Lophium</taxon>
    </lineage>
</organism>
<proteinExistence type="predicted"/>
<dbReference type="EMBL" id="MU004182">
    <property type="protein sequence ID" value="KAF2500945.1"/>
    <property type="molecule type" value="Genomic_DNA"/>
</dbReference>
<accession>A0A6A6R823</accession>
<name>A0A6A6R823_9PEZI</name>
<feature type="region of interest" description="Disordered" evidence="1">
    <location>
        <begin position="223"/>
        <end position="245"/>
    </location>
</feature>
<dbReference type="Proteomes" id="UP000799750">
    <property type="component" value="Unassembled WGS sequence"/>
</dbReference>
<keyword evidence="3" id="KW-1185">Reference proteome</keyword>